<gene>
    <name evidence="2" type="ORF">CLPUN_36910</name>
</gene>
<keyword evidence="1" id="KW-0472">Membrane</keyword>
<feature type="transmembrane region" description="Helical" evidence="1">
    <location>
        <begin position="12"/>
        <end position="30"/>
    </location>
</feature>
<feature type="transmembrane region" description="Helical" evidence="1">
    <location>
        <begin position="159"/>
        <end position="185"/>
    </location>
</feature>
<organism evidence="2 3">
    <name type="scientific">Clostridium puniceum</name>
    <dbReference type="NCBI Taxonomy" id="29367"/>
    <lineage>
        <taxon>Bacteria</taxon>
        <taxon>Bacillati</taxon>
        <taxon>Bacillota</taxon>
        <taxon>Clostridia</taxon>
        <taxon>Eubacteriales</taxon>
        <taxon>Clostridiaceae</taxon>
        <taxon>Clostridium</taxon>
    </lineage>
</organism>
<evidence type="ECO:0000256" key="1">
    <source>
        <dbReference type="SAM" id="Phobius"/>
    </source>
</evidence>
<dbReference type="InterPro" id="IPR038750">
    <property type="entry name" value="YczE/YyaS-like"/>
</dbReference>
<feature type="transmembrane region" description="Helical" evidence="1">
    <location>
        <begin position="76"/>
        <end position="96"/>
    </location>
</feature>
<keyword evidence="1" id="KW-0812">Transmembrane</keyword>
<dbReference type="RefSeq" id="WP_077848695.1">
    <property type="nucleotide sequence ID" value="NZ_LZZM01000194.1"/>
</dbReference>
<dbReference type="OrthoDB" id="154912at2"/>
<feature type="transmembrane region" description="Helical" evidence="1">
    <location>
        <begin position="42"/>
        <end position="64"/>
    </location>
</feature>
<dbReference type="Proteomes" id="UP000190890">
    <property type="component" value="Unassembled WGS sequence"/>
</dbReference>
<comment type="caution">
    <text evidence="2">The sequence shown here is derived from an EMBL/GenBank/DDBJ whole genome shotgun (WGS) entry which is preliminary data.</text>
</comment>
<keyword evidence="3" id="KW-1185">Reference proteome</keyword>
<feature type="transmembrane region" description="Helical" evidence="1">
    <location>
        <begin position="102"/>
        <end position="124"/>
    </location>
</feature>
<reference evidence="2 3" key="1">
    <citation type="submission" date="2016-05" db="EMBL/GenBank/DDBJ databases">
        <title>Microbial solvent formation.</title>
        <authorList>
            <person name="Poehlein A."/>
            <person name="Montoya Solano J.D."/>
            <person name="Flitsch S."/>
            <person name="Krabben P."/>
            <person name="Duerre P."/>
            <person name="Daniel R."/>
        </authorList>
    </citation>
    <scope>NUCLEOTIDE SEQUENCE [LARGE SCALE GENOMIC DNA]</scope>
    <source>
        <strain evidence="2 3">DSM 2619</strain>
    </source>
</reference>
<protein>
    <recommendedName>
        <fullName evidence="4">BCR, YitT family</fullName>
    </recommendedName>
</protein>
<dbReference type="EMBL" id="LZZM01000194">
    <property type="protein sequence ID" value="OOM74769.1"/>
    <property type="molecule type" value="Genomic_DNA"/>
</dbReference>
<keyword evidence="1" id="KW-1133">Transmembrane helix</keyword>
<dbReference type="PANTHER" id="PTHR40078">
    <property type="entry name" value="INTEGRAL MEMBRANE PROTEIN-RELATED"/>
    <property type="match status" value="1"/>
</dbReference>
<sequence>MKKHLLTLGKLFLGLFLYAVGIVFTINANLGLSPWDVLHQGISTLTGITMGQASIATGVFIVVLDWVLGEKVGVGTICNMLFIGIFMDLLMLNSLVPTFNNIIAKILMMLIGMFIIGIGSYFYISAGIGSGPRDGLMIALTKRTGKSVRFIRNSIEFSVLVFGYFLGGTLGIGTLIMVFGLGYFIQFTFKLFRFDVKKVEHKFINDHVRLIKEILFSKFIK</sequence>
<evidence type="ECO:0008006" key="4">
    <source>
        <dbReference type="Google" id="ProtNLM"/>
    </source>
</evidence>
<dbReference type="AlphaFoldDB" id="A0A1S8TAX5"/>
<evidence type="ECO:0000313" key="2">
    <source>
        <dbReference type="EMBL" id="OOM74769.1"/>
    </source>
</evidence>
<dbReference type="STRING" id="29367.CLPUN_36910"/>
<accession>A0A1S8TAX5</accession>
<name>A0A1S8TAX5_9CLOT</name>
<proteinExistence type="predicted"/>
<dbReference type="Pfam" id="PF19700">
    <property type="entry name" value="DUF6198"/>
    <property type="match status" value="1"/>
</dbReference>
<dbReference type="PANTHER" id="PTHR40078:SF1">
    <property type="entry name" value="INTEGRAL MEMBRANE PROTEIN"/>
    <property type="match status" value="1"/>
</dbReference>
<evidence type="ECO:0000313" key="3">
    <source>
        <dbReference type="Proteomes" id="UP000190890"/>
    </source>
</evidence>